<evidence type="ECO:0000313" key="2">
    <source>
        <dbReference type="EMBL" id="MBB6578986.1"/>
    </source>
</evidence>
<dbReference type="SUPFAM" id="SSF57783">
    <property type="entry name" value="Zinc beta-ribbon"/>
    <property type="match status" value="1"/>
</dbReference>
<comment type="caution">
    <text evidence="2">The sequence shown here is derived from an EMBL/GenBank/DDBJ whole genome shotgun (WGS) entry which is preliminary data.</text>
</comment>
<gene>
    <name evidence="2" type="ORF">HNP33_003091</name>
</gene>
<sequence>MSDWERYFQRMPTELELEEWDKWPDAGIGLLCGKQSRIVALDRDYDTKGTDALDRIIPWTPVRKRGAKGYTAFFRYSGEPSCSFNIGGARVLDVLSDGRQTLMPGTRHPDGHTYVYLTEDMLEEYEADDLPVLPPDFLQRVQATIAPYQTEADTKYQSRRATAPRDSTDRINTNLSAAAEFYSKLNQQALANPDLWVPRLIPTARRHGDGYRCIAIWRGAKNPNVGVHPSGIFDFGGNYGMTAIDLVMNSHQVPFARAVDALAELVPVEGLPDFIVPETFGSAAKAPQPVAVQNIMEQAAPDISRAPDISKPAPAVEQILLPPTTSEDAAPALPPFVVNPPGMLGELARWINATAPKSQPELAVAAAIALGSVLMARTYVSQFNNFTSLYFILVAKSTEGKEHPQAAIQHVLTEAGFPELIGGSGYTSAGAVFSQLLQAPAHLATIDEIGKMLKLSRAKGNSHGEAAIDKLVEAYGRVNGIMRPPTYSQMTLRQDQQVQARVVYNPAITLLGATTGNTFYSNLTDDLIKDGFLGRCIVVESTQPRQLINLKGRAAEVPFHILEWCRLVHISGQNLGDLAGATGADTKPTTIPLTFDDACEPLIQAFERKLNALKDKHEHEGVDVLLGRTLEKSLRLAMIACKAEKASNTVITTQHLKWAIEYVQHYDTRLLDAVTHSRTVNDFDEQMQRMIGYIKSVRKLTDSEPGRASLMAQGFMPRSKLLKLMKCKAKALTELVDTAIESKLITKTIENGLVECYVAA</sequence>
<proteinExistence type="predicted"/>
<dbReference type="Gene3D" id="3.90.580.10">
    <property type="entry name" value="Zinc finger, CHC2-type domain"/>
    <property type="match status" value="1"/>
</dbReference>
<evidence type="ECO:0000313" key="3">
    <source>
        <dbReference type="Proteomes" id="UP000562492"/>
    </source>
</evidence>
<dbReference type="EMBL" id="JACHKZ010000021">
    <property type="protein sequence ID" value="MBB6578986.1"/>
    <property type="molecule type" value="Genomic_DNA"/>
</dbReference>
<dbReference type="InterPro" id="IPR015330">
    <property type="entry name" value="DNA_primase/pol_bifunc_N"/>
</dbReference>
<name>A0ABR6RIJ9_9BURK</name>
<feature type="domain" description="DNA primase/polymerase bifunctional N-terminal" evidence="1">
    <location>
        <begin position="12"/>
        <end position="125"/>
    </location>
</feature>
<organism evidence="2 3">
    <name type="scientific">Comamonas odontotermitis</name>
    <dbReference type="NCBI Taxonomy" id="379895"/>
    <lineage>
        <taxon>Bacteria</taxon>
        <taxon>Pseudomonadati</taxon>
        <taxon>Pseudomonadota</taxon>
        <taxon>Betaproteobacteria</taxon>
        <taxon>Burkholderiales</taxon>
        <taxon>Comamonadaceae</taxon>
        <taxon>Comamonas</taxon>
    </lineage>
</organism>
<dbReference type="SUPFAM" id="SSF56747">
    <property type="entry name" value="Prim-pol domain"/>
    <property type="match status" value="1"/>
</dbReference>
<dbReference type="Pfam" id="PF13148">
    <property type="entry name" value="DUF3987"/>
    <property type="match status" value="1"/>
</dbReference>
<dbReference type="Proteomes" id="UP000562492">
    <property type="component" value="Unassembled WGS sequence"/>
</dbReference>
<protein>
    <recommendedName>
        <fullName evidence="1">DNA primase/polymerase bifunctional N-terminal domain-containing protein</fullName>
    </recommendedName>
</protein>
<accession>A0ABR6RIJ9</accession>
<keyword evidence="3" id="KW-1185">Reference proteome</keyword>
<evidence type="ECO:0000259" key="1">
    <source>
        <dbReference type="Pfam" id="PF09250"/>
    </source>
</evidence>
<dbReference type="InterPro" id="IPR025048">
    <property type="entry name" value="DUF3987"/>
</dbReference>
<dbReference type="CDD" id="cd04859">
    <property type="entry name" value="Prim_Pol"/>
    <property type="match status" value="1"/>
</dbReference>
<dbReference type="Pfam" id="PF09250">
    <property type="entry name" value="Prim-Pol"/>
    <property type="match status" value="1"/>
</dbReference>
<dbReference type="InterPro" id="IPR036977">
    <property type="entry name" value="DNA_primase_Znf_CHC2"/>
</dbReference>
<reference evidence="2 3" key="1">
    <citation type="submission" date="2020-08" db="EMBL/GenBank/DDBJ databases">
        <title>Functional genomics of gut bacteria from endangered species of beetles.</title>
        <authorList>
            <person name="Carlos-Shanley C."/>
        </authorList>
    </citation>
    <scope>NUCLEOTIDE SEQUENCE [LARGE SCALE GENOMIC DNA]</scope>
    <source>
        <strain evidence="2 3">S00124</strain>
    </source>
</reference>